<accession>A0A3L8NZG0</accession>
<dbReference type="InterPro" id="IPR035906">
    <property type="entry name" value="MetI-like_sf"/>
</dbReference>
<dbReference type="GO" id="GO:0005886">
    <property type="term" value="C:plasma membrane"/>
    <property type="evidence" value="ECO:0007669"/>
    <property type="project" value="UniProtKB-SubCell"/>
</dbReference>
<evidence type="ECO:0000256" key="7">
    <source>
        <dbReference type="RuleBase" id="RU363032"/>
    </source>
</evidence>
<feature type="transmembrane region" description="Helical" evidence="7">
    <location>
        <begin position="156"/>
        <end position="176"/>
    </location>
</feature>
<dbReference type="PROSITE" id="PS50928">
    <property type="entry name" value="ABC_TM1"/>
    <property type="match status" value="1"/>
</dbReference>
<dbReference type="PANTHER" id="PTHR43227:SF8">
    <property type="entry name" value="DIACETYLCHITOBIOSE UPTAKE SYSTEM PERMEASE PROTEIN DASB"/>
    <property type="match status" value="1"/>
</dbReference>
<feature type="transmembrane region" description="Helical" evidence="7">
    <location>
        <begin position="102"/>
        <end position="125"/>
    </location>
</feature>
<name>A0A3L8NZG0_9ACTN</name>
<organism evidence="9 10">
    <name type="scientific">Nocardioides mangrovicus</name>
    <dbReference type="NCBI Taxonomy" id="2478913"/>
    <lineage>
        <taxon>Bacteria</taxon>
        <taxon>Bacillati</taxon>
        <taxon>Actinomycetota</taxon>
        <taxon>Actinomycetes</taxon>
        <taxon>Propionibacteriales</taxon>
        <taxon>Nocardioidaceae</taxon>
        <taxon>Nocardioides</taxon>
    </lineage>
</organism>
<dbReference type="InterPro" id="IPR050809">
    <property type="entry name" value="UgpAE/MalFG_permease"/>
</dbReference>
<feature type="domain" description="ABC transmembrane type-1" evidence="8">
    <location>
        <begin position="66"/>
        <end position="281"/>
    </location>
</feature>
<dbReference type="CDD" id="cd06261">
    <property type="entry name" value="TM_PBP2"/>
    <property type="match status" value="1"/>
</dbReference>
<feature type="transmembrane region" description="Helical" evidence="7">
    <location>
        <begin position="69"/>
        <end position="90"/>
    </location>
</feature>
<feature type="transmembrane region" description="Helical" evidence="7">
    <location>
        <begin position="260"/>
        <end position="281"/>
    </location>
</feature>
<comment type="subcellular location">
    <subcellularLocation>
        <location evidence="1 7">Cell membrane</location>
        <topology evidence="1 7">Multi-pass membrane protein</topology>
    </subcellularLocation>
</comment>
<dbReference type="EMBL" id="RDBE01000010">
    <property type="protein sequence ID" value="RLV48304.1"/>
    <property type="molecule type" value="Genomic_DNA"/>
</dbReference>
<dbReference type="Gene3D" id="1.10.3720.10">
    <property type="entry name" value="MetI-like"/>
    <property type="match status" value="1"/>
</dbReference>
<dbReference type="RefSeq" id="WP_121807807.1">
    <property type="nucleotide sequence ID" value="NZ_RDBE01000010.1"/>
</dbReference>
<evidence type="ECO:0000256" key="4">
    <source>
        <dbReference type="ARBA" id="ARBA00022692"/>
    </source>
</evidence>
<proteinExistence type="inferred from homology"/>
<gene>
    <name evidence="9" type="ORF">D9V37_19890</name>
</gene>
<sequence length="290" mass="31224">MKGRRQPVAYLYVLPALVVFAVFLGLPFLQTFEYSFYHWDGLSASTWAGLSNYRDVVADPQLRSAFGHALMLMVFYSVVPIVIALVLTALISRAHRLRGMSVYRTVLFLPQVIATVVVATMWVSIYSSHGLLNQVLRLVGLGSLARVWLGDYSTALVAIGLVGTWLNVGLCLVLFLSGVGNIAPTLFEAARLDGANTRQEFLAISLPALRGQIAAALTLTVVSALKTFDLVYVTTRGGPGTSTTVPAYEAYNRAFNTGQVGSAAAVAVVLTVLIMVVSALINRLQPQETA</sequence>
<comment type="similarity">
    <text evidence="7">Belongs to the binding-protein-dependent transport system permease family.</text>
</comment>
<dbReference type="OrthoDB" id="9804439at2"/>
<keyword evidence="4 7" id="KW-0812">Transmembrane</keyword>
<evidence type="ECO:0000256" key="2">
    <source>
        <dbReference type="ARBA" id="ARBA00022448"/>
    </source>
</evidence>
<keyword evidence="2 7" id="KW-0813">Transport</keyword>
<keyword evidence="10" id="KW-1185">Reference proteome</keyword>
<keyword evidence="6 7" id="KW-0472">Membrane</keyword>
<protein>
    <submittedName>
        <fullName evidence="9">Sugar ABC transporter permease</fullName>
    </submittedName>
</protein>
<dbReference type="Proteomes" id="UP000281708">
    <property type="component" value="Unassembled WGS sequence"/>
</dbReference>
<keyword evidence="5 7" id="KW-1133">Transmembrane helix</keyword>
<evidence type="ECO:0000313" key="9">
    <source>
        <dbReference type="EMBL" id="RLV48304.1"/>
    </source>
</evidence>
<dbReference type="Pfam" id="PF00528">
    <property type="entry name" value="BPD_transp_1"/>
    <property type="match status" value="1"/>
</dbReference>
<feature type="transmembrane region" description="Helical" evidence="7">
    <location>
        <begin position="9"/>
        <end position="29"/>
    </location>
</feature>
<dbReference type="GO" id="GO:0055085">
    <property type="term" value="P:transmembrane transport"/>
    <property type="evidence" value="ECO:0007669"/>
    <property type="project" value="InterPro"/>
</dbReference>
<evidence type="ECO:0000313" key="10">
    <source>
        <dbReference type="Proteomes" id="UP000281708"/>
    </source>
</evidence>
<keyword evidence="3" id="KW-1003">Cell membrane</keyword>
<dbReference type="SUPFAM" id="SSF161098">
    <property type="entry name" value="MetI-like"/>
    <property type="match status" value="1"/>
</dbReference>
<evidence type="ECO:0000256" key="3">
    <source>
        <dbReference type="ARBA" id="ARBA00022475"/>
    </source>
</evidence>
<comment type="caution">
    <text evidence="9">The sequence shown here is derived from an EMBL/GenBank/DDBJ whole genome shotgun (WGS) entry which is preliminary data.</text>
</comment>
<reference evidence="9 10" key="1">
    <citation type="submission" date="2018-10" db="EMBL/GenBank/DDBJ databases">
        <title>Marmoricola sp. 4Q3S-7 whole genome shotgun sequence.</title>
        <authorList>
            <person name="Li F."/>
        </authorList>
    </citation>
    <scope>NUCLEOTIDE SEQUENCE [LARGE SCALE GENOMIC DNA]</scope>
    <source>
        <strain evidence="9 10">4Q3S-7</strain>
    </source>
</reference>
<evidence type="ECO:0000256" key="1">
    <source>
        <dbReference type="ARBA" id="ARBA00004651"/>
    </source>
</evidence>
<dbReference type="InterPro" id="IPR000515">
    <property type="entry name" value="MetI-like"/>
</dbReference>
<dbReference type="AlphaFoldDB" id="A0A3L8NZG0"/>
<evidence type="ECO:0000259" key="8">
    <source>
        <dbReference type="PROSITE" id="PS50928"/>
    </source>
</evidence>
<dbReference type="PANTHER" id="PTHR43227">
    <property type="entry name" value="BLL4140 PROTEIN"/>
    <property type="match status" value="1"/>
</dbReference>
<evidence type="ECO:0000256" key="5">
    <source>
        <dbReference type="ARBA" id="ARBA00022989"/>
    </source>
</evidence>
<evidence type="ECO:0000256" key="6">
    <source>
        <dbReference type="ARBA" id="ARBA00023136"/>
    </source>
</evidence>